<evidence type="ECO:0000313" key="2">
    <source>
        <dbReference type="EMBL" id="KAF3428110.1"/>
    </source>
</evidence>
<proteinExistence type="predicted"/>
<organism evidence="2 3">
    <name type="scientific">Frieseomelitta varia</name>
    <dbReference type="NCBI Taxonomy" id="561572"/>
    <lineage>
        <taxon>Eukaryota</taxon>
        <taxon>Metazoa</taxon>
        <taxon>Ecdysozoa</taxon>
        <taxon>Arthropoda</taxon>
        <taxon>Hexapoda</taxon>
        <taxon>Insecta</taxon>
        <taxon>Pterygota</taxon>
        <taxon>Neoptera</taxon>
        <taxon>Endopterygota</taxon>
        <taxon>Hymenoptera</taxon>
        <taxon>Apocrita</taxon>
        <taxon>Aculeata</taxon>
        <taxon>Apoidea</taxon>
        <taxon>Anthophila</taxon>
        <taxon>Apidae</taxon>
        <taxon>Frieseomelitta</taxon>
    </lineage>
</organism>
<feature type="region of interest" description="Disordered" evidence="1">
    <location>
        <begin position="21"/>
        <end position="66"/>
    </location>
</feature>
<dbReference type="EMBL" id="WNWW01000231">
    <property type="protein sequence ID" value="KAF3428110.1"/>
    <property type="molecule type" value="Genomic_DNA"/>
</dbReference>
<sequence>MKSHTLCLYLTISYHPAWYSRRERNEKGSGSETETEDLHTPNSHEFHEDREGTPNAQISFDELLTE</sequence>
<feature type="compositionally biased region" description="Basic and acidic residues" evidence="1">
    <location>
        <begin position="36"/>
        <end position="52"/>
    </location>
</feature>
<evidence type="ECO:0000256" key="1">
    <source>
        <dbReference type="SAM" id="MobiDB-lite"/>
    </source>
</evidence>
<accession>A0A833VYB8</accession>
<reference evidence="2" key="1">
    <citation type="submission" date="2019-11" db="EMBL/GenBank/DDBJ databases">
        <title>The nuclear and mitochondrial genomes of Frieseomelitta varia - a highly eusocial stingless bee (Meliponini) with a permanently sterile worker caste.</title>
        <authorList>
            <person name="Freitas F.C.P."/>
            <person name="Lourenco A.P."/>
            <person name="Nunes F.M.F."/>
            <person name="Paschoal A.R."/>
            <person name="Abreu F.C.P."/>
            <person name="Barbin F.O."/>
            <person name="Bataglia L."/>
            <person name="Cardoso-Junior C.A.M."/>
            <person name="Cervoni M.S."/>
            <person name="Silva S.R."/>
            <person name="Dalarmi F."/>
            <person name="Del Lama M.A."/>
            <person name="Depintor T.S."/>
            <person name="Ferreira K.M."/>
            <person name="Goria P.S."/>
            <person name="Jaskot M.C."/>
            <person name="Lago D.C."/>
            <person name="Luna-Lucena D."/>
            <person name="Moda L.M."/>
            <person name="Nascimento L."/>
            <person name="Pedrino M."/>
            <person name="Rabico F.O."/>
            <person name="Sanches F.C."/>
            <person name="Santos D.E."/>
            <person name="Santos C.G."/>
            <person name="Vieira J."/>
            <person name="Lopes T.F."/>
            <person name="Barchuk A.R."/>
            <person name="Hartfelder K."/>
            <person name="Simoes Z.L.P."/>
            <person name="Bitondi M.M.G."/>
            <person name="Pinheiro D.G."/>
        </authorList>
    </citation>
    <scope>NUCLEOTIDE SEQUENCE</scope>
    <source>
        <strain evidence="2">USP_RPSP 00005682</strain>
        <tissue evidence="2">Whole individual</tissue>
    </source>
</reference>
<protein>
    <submittedName>
        <fullName evidence="2">Uncharacterized protein</fullName>
    </submittedName>
</protein>
<name>A0A833VYB8_9HYME</name>
<dbReference type="AlphaFoldDB" id="A0A833VYB8"/>
<gene>
    <name evidence="2" type="ORF">E2986_11942</name>
</gene>
<dbReference type="Proteomes" id="UP000655588">
    <property type="component" value="Unassembled WGS sequence"/>
</dbReference>
<comment type="caution">
    <text evidence="2">The sequence shown here is derived from an EMBL/GenBank/DDBJ whole genome shotgun (WGS) entry which is preliminary data.</text>
</comment>
<keyword evidence="3" id="KW-1185">Reference proteome</keyword>
<evidence type="ECO:0000313" key="3">
    <source>
        <dbReference type="Proteomes" id="UP000655588"/>
    </source>
</evidence>